<evidence type="ECO:0000256" key="5">
    <source>
        <dbReference type="ARBA" id="ARBA00023163"/>
    </source>
</evidence>
<feature type="domain" description="BED-type" evidence="8">
    <location>
        <begin position="113"/>
        <end position="169"/>
    </location>
</feature>
<name>A0A834ZER9_TETSI</name>
<evidence type="ECO:0000259" key="8">
    <source>
        <dbReference type="PROSITE" id="PS50808"/>
    </source>
</evidence>
<dbReference type="SUPFAM" id="SSF53098">
    <property type="entry name" value="Ribonuclease H-like"/>
    <property type="match status" value="1"/>
</dbReference>
<dbReference type="GO" id="GO:0008270">
    <property type="term" value="F:zinc ion binding"/>
    <property type="evidence" value="ECO:0007669"/>
    <property type="project" value="UniProtKB-KW"/>
</dbReference>
<sequence>MEPLSEGLDVLSNPGVLLASTDALLIPMYPASNTTNVNMFKDEHKIIYGVCSIVTLKVMSQPTTTPTPITSSAPTPSHSDPVVNPTPSVTQVETENPQTLDELSKNPSTTEKRLTSTVWEDFKRTKNPDGSKIATCKHCQRIFNGDSSRGTSHLRNHAKRCNLKVYHAVNQQIISKTKNVNETTNRLSTFKFDQERSRLDLARWIVKHEEPFNVVEHEYFQIFLGNLQPLFKLVSRNTIKSDVMKVYEEEREKLYSILDLLPSRISLTTDMWTSGQNDGYCCLTSHFINDDWQLQKKILSFVTVETPHTTETLSRVIREQVLKWNIDSKLCSITVDNASTNDAMFVEYAYRQIYGVDADSYILRIRFTVGDLYAEYASVSTSYPIGDKQDSSSSSGATCGWGLVFLASSCFRYSIRRSVIGGVQMEGLLSHGFQIIEKLKLGPSHVFCSCLTFFDHHNFTRTLWDCQALSNASSYS</sequence>
<dbReference type="InterPro" id="IPR003656">
    <property type="entry name" value="Znf_BED"/>
</dbReference>
<dbReference type="InterPro" id="IPR052035">
    <property type="entry name" value="ZnF_BED_domain_contain"/>
</dbReference>
<evidence type="ECO:0000313" key="9">
    <source>
        <dbReference type="EMBL" id="KAF8404185.1"/>
    </source>
</evidence>
<comment type="caution">
    <text evidence="9">The sequence shown here is derived from an EMBL/GenBank/DDBJ whole genome shotgun (WGS) entry which is preliminary data.</text>
</comment>
<dbReference type="OMA" id="NREIHAY"/>
<keyword evidence="4" id="KW-0805">Transcription regulation</keyword>
<organism evidence="9 10">
    <name type="scientific">Tetracentron sinense</name>
    <name type="common">Spur-leaf</name>
    <dbReference type="NCBI Taxonomy" id="13715"/>
    <lineage>
        <taxon>Eukaryota</taxon>
        <taxon>Viridiplantae</taxon>
        <taxon>Streptophyta</taxon>
        <taxon>Embryophyta</taxon>
        <taxon>Tracheophyta</taxon>
        <taxon>Spermatophyta</taxon>
        <taxon>Magnoliopsida</taxon>
        <taxon>Trochodendrales</taxon>
        <taxon>Trochodendraceae</taxon>
        <taxon>Tetracentron</taxon>
    </lineage>
</organism>
<keyword evidence="10" id="KW-1185">Reference proteome</keyword>
<dbReference type="SMART" id="SM00614">
    <property type="entry name" value="ZnF_BED"/>
    <property type="match status" value="1"/>
</dbReference>
<dbReference type="OrthoDB" id="1900170at2759"/>
<keyword evidence="5" id="KW-0804">Transcription</keyword>
<evidence type="ECO:0000256" key="6">
    <source>
        <dbReference type="PROSITE-ProRule" id="PRU00027"/>
    </source>
</evidence>
<proteinExistence type="predicted"/>
<keyword evidence="2 6" id="KW-0863">Zinc-finger</keyword>
<dbReference type="PROSITE" id="PS50808">
    <property type="entry name" value="ZF_BED"/>
    <property type="match status" value="1"/>
</dbReference>
<dbReference type="EMBL" id="JABCRI010000006">
    <property type="protein sequence ID" value="KAF8404185.1"/>
    <property type="molecule type" value="Genomic_DNA"/>
</dbReference>
<dbReference type="GO" id="GO:0003677">
    <property type="term" value="F:DNA binding"/>
    <property type="evidence" value="ECO:0007669"/>
    <property type="project" value="InterPro"/>
</dbReference>
<reference evidence="9 10" key="1">
    <citation type="submission" date="2020-04" db="EMBL/GenBank/DDBJ databases">
        <title>Plant Genome Project.</title>
        <authorList>
            <person name="Zhang R.-G."/>
        </authorList>
    </citation>
    <scope>NUCLEOTIDE SEQUENCE [LARGE SCALE GENOMIC DNA]</scope>
    <source>
        <strain evidence="9">YNK0</strain>
        <tissue evidence="9">Leaf</tissue>
    </source>
</reference>
<dbReference type="PANTHER" id="PTHR46481">
    <property type="entry name" value="ZINC FINGER BED DOMAIN-CONTAINING PROTEIN 4"/>
    <property type="match status" value="1"/>
</dbReference>
<accession>A0A834ZER9</accession>
<dbReference type="SUPFAM" id="SSF57667">
    <property type="entry name" value="beta-beta-alpha zinc fingers"/>
    <property type="match status" value="1"/>
</dbReference>
<evidence type="ECO:0000256" key="2">
    <source>
        <dbReference type="ARBA" id="ARBA00022771"/>
    </source>
</evidence>
<feature type="region of interest" description="Disordered" evidence="7">
    <location>
        <begin position="62"/>
        <end position="112"/>
    </location>
</feature>
<dbReference type="InterPro" id="IPR036236">
    <property type="entry name" value="Znf_C2H2_sf"/>
</dbReference>
<protein>
    <recommendedName>
        <fullName evidence="8">BED-type domain-containing protein</fullName>
    </recommendedName>
</protein>
<evidence type="ECO:0000313" key="10">
    <source>
        <dbReference type="Proteomes" id="UP000655225"/>
    </source>
</evidence>
<dbReference type="Proteomes" id="UP000655225">
    <property type="component" value="Unassembled WGS sequence"/>
</dbReference>
<evidence type="ECO:0000256" key="1">
    <source>
        <dbReference type="ARBA" id="ARBA00022723"/>
    </source>
</evidence>
<evidence type="ECO:0000256" key="7">
    <source>
        <dbReference type="SAM" id="MobiDB-lite"/>
    </source>
</evidence>
<evidence type="ECO:0000256" key="4">
    <source>
        <dbReference type="ARBA" id="ARBA00023015"/>
    </source>
</evidence>
<evidence type="ECO:0000256" key="3">
    <source>
        <dbReference type="ARBA" id="ARBA00022833"/>
    </source>
</evidence>
<keyword evidence="3" id="KW-0862">Zinc</keyword>
<keyword evidence="1" id="KW-0479">Metal-binding</keyword>
<dbReference type="Pfam" id="PF02892">
    <property type="entry name" value="zf-BED"/>
    <property type="match status" value="1"/>
</dbReference>
<dbReference type="AlphaFoldDB" id="A0A834ZER9"/>
<dbReference type="InterPro" id="IPR012337">
    <property type="entry name" value="RNaseH-like_sf"/>
</dbReference>
<gene>
    <name evidence="9" type="ORF">HHK36_009066</name>
</gene>
<dbReference type="SUPFAM" id="SSF140996">
    <property type="entry name" value="Hermes dimerisation domain"/>
    <property type="match status" value="1"/>
</dbReference>
<feature type="compositionally biased region" description="Low complexity" evidence="7">
    <location>
        <begin position="62"/>
        <end position="79"/>
    </location>
</feature>
<dbReference type="PANTHER" id="PTHR46481:SF11">
    <property type="entry name" value="ZINC FINGER BED DOMAIN-CONTAINING PROTEIN RICESLEEPER 2-LIKE"/>
    <property type="match status" value="1"/>
</dbReference>
<feature type="compositionally biased region" description="Polar residues" evidence="7">
    <location>
        <begin position="85"/>
        <end position="109"/>
    </location>
</feature>